<name>A0AAV3NK08_LITER</name>
<evidence type="ECO:0000313" key="2">
    <source>
        <dbReference type="EMBL" id="GAA0138816.1"/>
    </source>
</evidence>
<evidence type="ECO:0008006" key="4">
    <source>
        <dbReference type="Google" id="ProtNLM"/>
    </source>
</evidence>
<gene>
    <name evidence="2" type="ORF">LIER_00487</name>
</gene>
<reference evidence="2 3" key="1">
    <citation type="submission" date="2024-01" db="EMBL/GenBank/DDBJ databases">
        <title>The complete chloroplast genome sequence of Lithospermum erythrorhizon: insights into the phylogenetic relationship among Boraginaceae species and the maternal lineages of purple gromwells.</title>
        <authorList>
            <person name="Okada T."/>
            <person name="Watanabe K."/>
        </authorList>
    </citation>
    <scope>NUCLEOTIDE SEQUENCE [LARGE SCALE GENOMIC DNA]</scope>
</reference>
<dbReference type="EMBL" id="BAABME010000037">
    <property type="protein sequence ID" value="GAA0138816.1"/>
    <property type="molecule type" value="Genomic_DNA"/>
</dbReference>
<organism evidence="2 3">
    <name type="scientific">Lithospermum erythrorhizon</name>
    <name type="common">Purple gromwell</name>
    <name type="synonym">Lithospermum officinale var. erythrorhizon</name>
    <dbReference type="NCBI Taxonomy" id="34254"/>
    <lineage>
        <taxon>Eukaryota</taxon>
        <taxon>Viridiplantae</taxon>
        <taxon>Streptophyta</taxon>
        <taxon>Embryophyta</taxon>
        <taxon>Tracheophyta</taxon>
        <taxon>Spermatophyta</taxon>
        <taxon>Magnoliopsida</taxon>
        <taxon>eudicotyledons</taxon>
        <taxon>Gunneridae</taxon>
        <taxon>Pentapetalae</taxon>
        <taxon>asterids</taxon>
        <taxon>lamiids</taxon>
        <taxon>Boraginales</taxon>
        <taxon>Boraginaceae</taxon>
        <taxon>Boraginoideae</taxon>
        <taxon>Lithospermeae</taxon>
        <taxon>Lithospermum</taxon>
    </lineage>
</organism>
<feature type="chain" id="PRO_5043943459" description="Secreted protein" evidence="1">
    <location>
        <begin position="27"/>
        <end position="135"/>
    </location>
</feature>
<sequence length="135" mass="15257">MLCPLLGFLLPLSILQLLMITTYIDTDRLPYVIASVVGRLFEDCVSVLRNRELLSHVDRHLVDSVASCRLLERNQVALSELAVIAHRVEFYASSIRALQTRQDLLDREFTAVDQTFRSTVAVAIHFSDLEGQLEA</sequence>
<feature type="signal peptide" evidence="1">
    <location>
        <begin position="1"/>
        <end position="26"/>
    </location>
</feature>
<dbReference type="AlphaFoldDB" id="A0AAV3NK08"/>
<comment type="caution">
    <text evidence="2">The sequence shown here is derived from an EMBL/GenBank/DDBJ whole genome shotgun (WGS) entry which is preliminary data.</text>
</comment>
<evidence type="ECO:0000313" key="3">
    <source>
        <dbReference type="Proteomes" id="UP001454036"/>
    </source>
</evidence>
<dbReference type="Proteomes" id="UP001454036">
    <property type="component" value="Unassembled WGS sequence"/>
</dbReference>
<keyword evidence="1" id="KW-0732">Signal</keyword>
<accession>A0AAV3NK08</accession>
<evidence type="ECO:0000256" key="1">
    <source>
        <dbReference type="SAM" id="SignalP"/>
    </source>
</evidence>
<protein>
    <recommendedName>
        <fullName evidence="4">Secreted protein</fullName>
    </recommendedName>
</protein>
<proteinExistence type="predicted"/>
<keyword evidence="3" id="KW-1185">Reference proteome</keyword>